<evidence type="ECO:0000256" key="5">
    <source>
        <dbReference type="ARBA" id="ARBA00023004"/>
    </source>
</evidence>
<dbReference type="SUPFAM" id="SSF56420">
    <property type="entry name" value="Peptide deformylase"/>
    <property type="match status" value="1"/>
</dbReference>
<reference evidence="7 8" key="1">
    <citation type="journal article" date="2013" name="Genome Announc.">
        <title>Draft genome sequence of an Actinobacterium, Brachybacterium muris strain UCD-AY4.</title>
        <authorList>
            <person name="Lo J.R."/>
            <person name="Lang J.M."/>
            <person name="Darling A.E."/>
            <person name="Eisen J.A."/>
            <person name="Coil D.A."/>
        </authorList>
    </citation>
    <scope>NUCLEOTIDE SEQUENCE [LARGE SCALE GENOMIC DNA]</scope>
    <source>
        <strain evidence="7 8">UCD-AY4</strain>
    </source>
</reference>
<dbReference type="Gene3D" id="3.90.45.10">
    <property type="entry name" value="Peptide deformylase"/>
    <property type="match status" value="1"/>
</dbReference>
<dbReference type="GO" id="GO:0042586">
    <property type="term" value="F:peptide deformylase activity"/>
    <property type="evidence" value="ECO:0007669"/>
    <property type="project" value="UniProtKB-UniRule"/>
</dbReference>
<evidence type="ECO:0000256" key="3">
    <source>
        <dbReference type="ARBA" id="ARBA00022801"/>
    </source>
</evidence>
<evidence type="ECO:0000256" key="2">
    <source>
        <dbReference type="ARBA" id="ARBA00022723"/>
    </source>
</evidence>
<sequence>MSVRPITIIGHRALEQRTRKVREITEDIRELVADMFETNDAADGAGLAAPQVGSRWRLFVYSCPDASDTLRRGVVINPRLERFGGLELDEETIEGCLSVPGEGFPTARHRGARVHGIDLDGEPVVVEDEGGVLARALQHEVDHLEGSLYIERLSPAHRREALDAVSARGWRSKGLLTWDPRLTSAEDV</sequence>
<comment type="similarity">
    <text evidence="1 6">Belongs to the polypeptide deformylase family.</text>
</comment>
<dbReference type="PRINTS" id="PR01576">
    <property type="entry name" value="PDEFORMYLASE"/>
</dbReference>
<evidence type="ECO:0000313" key="8">
    <source>
        <dbReference type="Proteomes" id="UP000019754"/>
    </source>
</evidence>
<dbReference type="Pfam" id="PF01327">
    <property type="entry name" value="Pep_deformylase"/>
    <property type="match status" value="1"/>
</dbReference>
<dbReference type="GO" id="GO:0006412">
    <property type="term" value="P:translation"/>
    <property type="evidence" value="ECO:0007669"/>
    <property type="project" value="UniProtKB-UniRule"/>
</dbReference>
<keyword evidence="5 6" id="KW-0408">Iron</keyword>
<comment type="function">
    <text evidence="6">Removes the formyl group from the N-terminal Met of newly synthesized proteins. Requires at least a dipeptide for an efficient rate of reaction. N-terminal L-methionine is a prerequisite for activity but the enzyme has broad specificity at other positions.</text>
</comment>
<proteinExistence type="inferred from homology"/>
<dbReference type="NCBIfam" id="TIGR00079">
    <property type="entry name" value="pept_deformyl"/>
    <property type="match status" value="1"/>
</dbReference>
<dbReference type="AlphaFoldDB" id="A0A022KWV6"/>
<dbReference type="OrthoDB" id="9804313at2"/>
<evidence type="ECO:0000256" key="1">
    <source>
        <dbReference type="ARBA" id="ARBA00010759"/>
    </source>
</evidence>
<organism evidence="7 8">
    <name type="scientific">Brachybacterium muris UCD-AY4</name>
    <dbReference type="NCBI Taxonomy" id="1249481"/>
    <lineage>
        <taxon>Bacteria</taxon>
        <taxon>Bacillati</taxon>
        <taxon>Actinomycetota</taxon>
        <taxon>Actinomycetes</taxon>
        <taxon>Micrococcales</taxon>
        <taxon>Dermabacteraceae</taxon>
        <taxon>Brachybacterium</taxon>
    </lineage>
</organism>
<dbReference type="RefSeq" id="WP_017822186.1">
    <property type="nucleotide sequence ID" value="NZ_AORC01000003.1"/>
</dbReference>
<feature type="binding site" evidence="6">
    <location>
        <position position="143"/>
    </location>
    <ligand>
        <name>Fe cation</name>
        <dbReference type="ChEBI" id="CHEBI:24875"/>
    </ligand>
</feature>
<dbReference type="STRING" id="1249481.D641_0102340"/>
<dbReference type="PIRSF" id="PIRSF004749">
    <property type="entry name" value="Pep_def"/>
    <property type="match status" value="1"/>
</dbReference>
<keyword evidence="3 6" id="KW-0378">Hydrolase</keyword>
<dbReference type="EMBL" id="AORC01000003">
    <property type="protein sequence ID" value="EYT50674.1"/>
    <property type="molecule type" value="Genomic_DNA"/>
</dbReference>
<feature type="binding site" evidence="6">
    <location>
        <position position="96"/>
    </location>
    <ligand>
        <name>Fe cation</name>
        <dbReference type="ChEBI" id="CHEBI:24875"/>
    </ligand>
</feature>
<feature type="binding site" evidence="6">
    <location>
        <position position="139"/>
    </location>
    <ligand>
        <name>Fe cation</name>
        <dbReference type="ChEBI" id="CHEBI:24875"/>
    </ligand>
</feature>
<dbReference type="HAMAP" id="MF_00163">
    <property type="entry name" value="Pep_deformylase"/>
    <property type="match status" value="1"/>
</dbReference>
<protein>
    <recommendedName>
        <fullName evidence="6">Peptide deformylase</fullName>
        <shortName evidence="6">PDF</shortName>
        <ecNumber evidence="6">3.5.1.88</ecNumber>
    </recommendedName>
    <alternativeName>
        <fullName evidence="6">Polypeptide deformylase</fullName>
    </alternativeName>
</protein>
<evidence type="ECO:0000313" key="7">
    <source>
        <dbReference type="EMBL" id="EYT50674.1"/>
    </source>
</evidence>
<dbReference type="InterPro" id="IPR023635">
    <property type="entry name" value="Peptide_deformylase"/>
</dbReference>
<keyword evidence="2 6" id="KW-0479">Metal-binding</keyword>
<keyword evidence="4 6" id="KW-0648">Protein biosynthesis</keyword>
<evidence type="ECO:0000256" key="6">
    <source>
        <dbReference type="HAMAP-Rule" id="MF_00163"/>
    </source>
</evidence>
<comment type="catalytic activity">
    <reaction evidence="6">
        <text>N-terminal N-formyl-L-methionyl-[peptide] + H2O = N-terminal L-methionyl-[peptide] + formate</text>
        <dbReference type="Rhea" id="RHEA:24420"/>
        <dbReference type="Rhea" id="RHEA-COMP:10639"/>
        <dbReference type="Rhea" id="RHEA-COMP:10640"/>
        <dbReference type="ChEBI" id="CHEBI:15377"/>
        <dbReference type="ChEBI" id="CHEBI:15740"/>
        <dbReference type="ChEBI" id="CHEBI:49298"/>
        <dbReference type="ChEBI" id="CHEBI:64731"/>
        <dbReference type="EC" id="3.5.1.88"/>
    </reaction>
</comment>
<comment type="caution">
    <text evidence="7">The sequence shown here is derived from an EMBL/GenBank/DDBJ whole genome shotgun (WGS) entry which is preliminary data.</text>
</comment>
<name>A0A022KWV6_9MICO</name>
<dbReference type="NCBIfam" id="NF001159">
    <property type="entry name" value="PRK00150.1-3"/>
    <property type="match status" value="1"/>
</dbReference>
<gene>
    <name evidence="6" type="primary">def</name>
    <name evidence="7" type="ORF">D641_0102340</name>
</gene>
<keyword evidence="8" id="KW-1185">Reference proteome</keyword>
<evidence type="ECO:0000256" key="4">
    <source>
        <dbReference type="ARBA" id="ARBA00022917"/>
    </source>
</evidence>
<comment type="cofactor">
    <cofactor evidence="6">
        <name>Fe(2+)</name>
        <dbReference type="ChEBI" id="CHEBI:29033"/>
    </cofactor>
    <text evidence="6">Binds 1 Fe(2+) ion.</text>
</comment>
<dbReference type="InterPro" id="IPR036821">
    <property type="entry name" value="Peptide_deformylase_sf"/>
</dbReference>
<dbReference type="HOGENOM" id="CLU_061901_1_0_11"/>
<dbReference type="Proteomes" id="UP000019754">
    <property type="component" value="Unassembled WGS sequence"/>
</dbReference>
<feature type="active site" evidence="6">
    <location>
        <position position="140"/>
    </location>
</feature>
<dbReference type="PANTHER" id="PTHR10458:SF2">
    <property type="entry name" value="PEPTIDE DEFORMYLASE, MITOCHONDRIAL"/>
    <property type="match status" value="1"/>
</dbReference>
<accession>A0A022KWV6</accession>
<dbReference type="CDD" id="cd00487">
    <property type="entry name" value="Pep_deformylase"/>
    <property type="match status" value="1"/>
</dbReference>
<dbReference type="EC" id="3.5.1.88" evidence="6"/>
<dbReference type="PANTHER" id="PTHR10458">
    <property type="entry name" value="PEPTIDE DEFORMYLASE"/>
    <property type="match status" value="1"/>
</dbReference>
<dbReference type="GO" id="GO:0046872">
    <property type="term" value="F:metal ion binding"/>
    <property type="evidence" value="ECO:0007669"/>
    <property type="project" value="UniProtKB-KW"/>
</dbReference>